<name>A0A066XDT0_COLSU</name>
<feature type="transmembrane region" description="Helical" evidence="1">
    <location>
        <begin position="12"/>
        <end position="31"/>
    </location>
</feature>
<sequence>MALVHHSQTGVGIAAAFLFCNAIYLILEWAIPNRRPHIRSERRRNWMTITQYLVMPSFIVLLGIILTPFLFLDKPGPDERCNDLKDSIEADIAGLGIRITAWAQISILFVIVLLGIFHTQVNRVAKEVGAGLAVTHLSLAIALLINKGDTALANKILGSMILDAQNIALSIPLVTKETLAARWQVVVTVACQTFGLVLLGIIVGGFGSDTVDITNCPCLSAAWWGDVGNCTKSPASTIVGHEMKAFWIYYACRWLSLFQSSFHSLMNMSKFHKAEKSGDLPLRGLTFPRPSLEPTGLRKYIFVGLYRLPKFHEYTNTVSLAFLVYAMFAIVSMAAAENLLGNLDTRGGTKVSFGQAVAIVAAAATIVRGIWLLYKTPVKELIQSGVSFHMPTELYIWRR</sequence>
<dbReference type="OrthoDB" id="4834801at2759"/>
<feature type="transmembrane region" description="Helical" evidence="1">
    <location>
        <begin position="92"/>
        <end position="116"/>
    </location>
</feature>
<organism evidence="2 3">
    <name type="scientific">Colletotrichum sublineola</name>
    <name type="common">Sorghum anthracnose fungus</name>
    <dbReference type="NCBI Taxonomy" id="1173701"/>
    <lineage>
        <taxon>Eukaryota</taxon>
        <taxon>Fungi</taxon>
        <taxon>Dikarya</taxon>
        <taxon>Ascomycota</taxon>
        <taxon>Pezizomycotina</taxon>
        <taxon>Sordariomycetes</taxon>
        <taxon>Hypocreomycetidae</taxon>
        <taxon>Glomerellales</taxon>
        <taxon>Glomerellaceae</taxon>
        <taxon>Colletotrichum</taxon>
        <taxon>Colletotrichum graminicola species complex</taxon>
    </lineage>
</organism>
<dbReference type="eggNOG" id="ENOG502SSG5">
    <property type="taxonomic scope" value="Eukaryota"/>
</dbReference>
<evidence type="ECO:0000313" key="2">
    <source>
        <dbReference type="EMBL" id="KDN64160.1"/>
    </source>
</evidence>
<feature type="transmembrane region" description="Helical" evidence="1">
    <location>
        <begin position="128"/>
        <end position="146"/>
    </location>
</feature>
<feature type="transmembrane region" description="Helical" evidence="1">
    <location>
        <begin position="185"/>
        <end position="207"/>
    </location>
</feature>
<feature type="transmembrane region" description="Helical" evidence="1">
    <location>
        <begin position="317"/>
        <end position="336"/>
    </location>
</feature>
<gene>
    <name evidence="2" type="ORF">CSUB01_02753</name>
</gene>
<comment type="caution">
    <text evidence="2">The sequence shown here is derived from an EMBL/GenBank/DDBJ whole genome shotgun (WGS) entry which is preliminary data.</text>
</comment>
<keyword evidence="3" id="KW-1185">Reference proteome</keyword>
<dbReference type="OMA" id="PHIRSER"/>
<evidence type="ECO:0000256" key="1">
    <source>
        <dbReference type="SAM" id="Phobius"/>
    </source>
</evidence>
<feature type="transmembrane region" description="Helical" evidence="1">
    <location>
        <begin position="52"/>
        <end position="72"/>
    </location>
</feature>
<reference evidence="3" key="1">
    <citation type="journal article" date="2014" name="Genome Announc.">
        <title>Draft genome sequence of Colletotrichum sublineola, a destructive pathogen of cultivated sorghum.</title>
        <authorList>
            <person name="Baroncelli R."/>
            <person name="Sanz-Martin J.M."/>
            <person name="Rech G.E."/>
            <person name="Sukno S.A."/>
            <person name="Thon M.R."/>
        </authorList>
    </citation>
    <scope>NUCLEOTIDE SEQUENCE [LARGE SCALE GENOMIC DNA]</scope>
    <source>
        <strain evidence="3">TX430BB</strain>
    </source>
</reference>
<accession>A0A066XDT0</accession>
<feature type="transmembrane region" description="Helical" evidence="1">
    <location>
        <begin position="356"/>
        <end position="374"/>
    </location>
</feature>
<dbReference type="EMBL" id="JMSE01001156">
    <property type="protein sequence ID" value="KDN64160.1"/>
    <property type="molecule type" value="Genomic_DNA"/>
</dbReference>
<dbReference type="AlphaFoldDB" id="A0A066XDT0"/>
<dbReference type="HOGENOM" id="CLU_058464_0_0_1"/>
<keyword evidence="1" id="KW-1133">Transmembrane helix</keyword>
<keyword evidence="1" id="KW-0472">Membrane</keyword>
<protein>
    <submittedName>
        <fullName evidence="2">Uncharacterized protein</fullName>
    </submittedName>
</protein>
<evidence type="ECO:0000313" key="3">
    <source>
        <dbReference type="Proteomes" id="UP000027238"/>
    </source>
</evidence>
<dbReference type="Proteomes" id="UP000027238">
    <property type="component" value="Unassembled WGS sequence"/>
</dbReference>
<keyword evidence="1" id="KW-0812">Transmembrane</keyword>
<proteinExistence type="predicted"/>